<gene>
    <name evidence="1" type="ORF">HU200_017522</name>
</gene>
<organism evidence="1 2">
    <name type="scientific">Digitaria exilis</name>
    <dbReference type="NCBI Taxonomy" id="1010633"/>
    <lineage>
        <taxon>Eukaryota</taxon>
        <taxon>Viridiplantae</taxon>
        <taxon>Streptophyta</taxon>
        <taxon>Embryophyta</taxon>
        <taxon>Tracheophyta</taxon>
        <taxon>Spermatophyta</taxon>
        <taxon>Magnoliopsida</taxon>
        <taxon>Liliopsida</taxon>
        <taxon>Poales</taxon>
        <taxon>Poaceae</taxon>
        <taxon>PACMAD clade</taxon>
        <taxon>Panicoideae</taxon>
        <taxon>Panicodae</taxon>
        <taxon>Paniceae</taxon>
        <taxon>Anthephorinae</taxon>
        <taxon>Digitaria</taxon>
    </lineage>
</organism>
<sequence>MTGYSNVVSGEGAIDADTELPPPPVLCRLQAPRGLPRHFFAAFDTKILATHPRVTTYAPRMIWPRPIACDSFVPVLDIHDQGLVFGPRPKVADCVEDPLCIPVGDSLLALSSDSFQLLPPPPLAEPCVGEYCPWSWRALPKPPFESRHVTSYAVHPDGKTLFVGVETPPTPAAATFTAEMSSGSESVSASVDAEWKAAAHGVTLPGEAQRRPTVRLSKEKLFSEEGHMGATLVYLGGGSSFCLVQCLARQGSSLSENRRRYVLRLSVFSLKYDDKDGDLTTGESCHVRTFAMPEGVSEPTMKHPVAFWM</sequence>
<dbReference type="EMBL" id="JACEFO010001623">
    <property type="protein sequence ID" value="KAF8729578.1"/>
    <property type="molecule type" value="Genomic_DNA"/>
</dbReference>
<dbReference type="PANTHER" id="PTHR33085">
    <property type="entry name" value="OS12G0113100 PROTEIN-RELATED"/>
    <property type="match status" value="1"/>
</dbReference>
<comment type="caution">
    <text evidence="1">The sequence shown here is derived from an EMBL/GenBank/DDBJ whole genome shotgun (WGS) entry which is preliminary data.</text>
</comment>
<dbReference type="Proteomes" id="UP000636709">
    <property type="component" value="Unassembled WGS sequence"/>
</dbReference>
<dbReference type="Pfam" id="PF07893">
    <property type="entry name" value="DUF1668"/>
    <property type="match status" value="2"/>
</dbReference>
<accession>A0A835F669</accession>
<protein>
    <submittedName>
        <fullName evidence="1">Uncharacterized protein</fullName>
    </submittedName>
</protein>
<evidence type="ECO:0000313" key="1">
    <source>
        <dbReference type="EMBL" id="KAF8729578.1"/>
    </source>
</evidence>
<proteinExistence type="predicted"/>
<dbReference type="PANTHER" id="PTHR33085:SF62">
    <property type="entry name" value="OS03G0632600 PROTEIN"/>
    <property type="match status" value="1"/>
</dbReference>
<evidence type="ECO:0000313" key="2">
    <source>
        <dbReference type="Proteomes" id="UP000636709"/>
    </source>
</evidence>
<dbReference type="InterPro" id="IPR012871">
    <property type="entry name" value="DUF1668_ORYSA"/>
</dbReference>
<reference evidence="1" key="1">
    <citation type="submission" date="2020-07" db="EMBL/GenBank/DDBJ databases">
        <title>Genome sequence and genetic diversity analysis of an under-domesticated orphan crop, white fonio (Digitaria exilis).</title>
        <authorList>
            <person name="Bennetzen J.L."/>
            <person name="Chen S."/>
            <person name="Ma X."/>
            <person name="Wang X."/>
            <person name="Yssel A.E.J."/>
            <person name="Chaluvadi S.R."/>
            <person name="Johnson M."/>
            <person name="Gangashetty P."/>
            <person name="Hamidou F."/>
            <person name="Sanogo M.D."/>
            <person name="Zwaenepoel A."/>
            <person name="Wallace J."/>
            <person name="Van De Peer Y."/>
            <person name="Van Deynze A."/>
        </authorList>
    </citation>
    <scope>NUCLEOTIDE SEQUENCE</scope>
    <source>
        <tissue evidence="1">Leaves</tissue>
    </source>
</reference>
<name>A0A835F669_9POAL</name>
<keyword evidence="2" id="KW-1185">Reference proteome</keyword>
<dbReference type="AlphaFoldDB" id="A0A835F669"/>